<keyword evidence="2" id="KW-1185">Reference proteome</keyword>
<proteinExistence type="predicted"/>
<comment type="caution">
    <text evidence="1">The sequence shown here is derived from an EMBL/GenBank/DDBJ whole genome shotgun (WGS) entry which is preliminary data.</text>
</comment>
<name>A0ABD1AU03_CARAN</name>
<dbReference type="EMBL" id="JBANAX010000396">
    <property type="protein sequence ID" value="KAL1210237.1"/>
    <property type="molecule type" value="Genomic_DNA"/>
</dbReference>
<sequence length="95" mass="10786">MAVKTDMSKAYDSEVLSGLCRNAQLDVSLQGLRVANKSPRVNHLLFADDTMFFCRTNPRSIETLKRIAKEYEEASEQCINKEKSAVTFSKRLPMI</sequence>
<accession>A0ABD1AU03</accession>
<evidence type="ECO:0000313" key="1">
    <source>
        <dbReference type="EMBL" id="KAL1210237.1"/>
    </source>
</evidence>
<gene>
    <name evidence="1" type="ORF">V5N11_009398</name>
</gene>
<dbReference type="Proteomes" id="UP001558713">
    <property type="component" value="Unassembled WGS sequence"/>
</dbReference>
<protein>
    <submittedName>
        <fullName evidence="1">Mitochondrial protein</fullName>
    </submittedName>
</protein>
<reference evidence="1 2" key="1">
    <citation type="submission" date="2024-04" db="EMBL/GenBank/DDBJ databases">
        <title>Genome assembly C_amara_ONT_v2.</title>
        <authorList>
            <person name="Yant L."/>
            <person name="Moore C."/>
            <person name="Slenker M."/>
        </authorList>
    </citation>
    <scope>NUCLEOTIDE SEQUENCE [LARGE SCALE GENOMIC DNA]</scope>
    <source>
        <tissue evidence="1">Leaf</tissue>
    </source>
</reference>
<dbReference type="AlphaFoldDB" id="A0ABD1AU03"/>
<organism evidence="1 2">
    <name type="scientific">Cardamine amara subsp. amara</name>
    <dbReference type="NCBI Taxonomy" id="228776"/>
    <lineage>
        <taxon>Eukaryota</taxon>
        <taxon>Viridiplantae</taxon>
        <taxon>Streptophyta</taxon>
        <taxon>Embryophyta</taxon>
        <taxon>Tracheophyta</taxon>
        <taxon>Spermatophyta</taxon>
        <taxon>Magnoliopsida</taxon>
        <taxon>eudicotyledons</taxon>
        <taxon>Gunneridae</taxon>
        <taxon>Pentapetalae</taxon>
        <taxon>rosids</taxon>
        <taxon>malvids</taxon>
        <taxon>Brassicales</taxon>
        <taxon>Brassicaceae</taxon>
        <taxon>Cardamineae</taxon>
        <taxon>Cardamine</taxon>
    </lineage>
</organism>
<evidence type="ECO:0000313" key="2">
    <source>
        <dbReference type="Proteomes" id="UP001558713"/>
    </source>
</evidence>